<dbReference type="AlphaFoldDB" id="F9YTM7"/>
<keyword evidence="2" id="KW-1185">Reference proteome</keyword>
<dbReference type="STRING" id="860228.Ccan_19560"/>
<gene>
    <name evidence="1" type="ordered locus">Ccan_19560</name>
</gene>
<accession>F9YTM7</accession>
<dbReference type="KEGG" id="ccm:Ccan_19560"/>
<reference evidence="1 2" key="1">
    <citation type="journal article" date="2011" name="J. Bacteriol.">
        <title>Complete genome sequence of the dog commensal and human pathogen Capnocytophaga canimorsus strain 5.</title>
        <authorList>
            <person name="Manfredi P."/>
            <person name="Pagni M."/>
            <person name="Cornelis G.R."/>
        </authorList>
    </citation>
    <scope>NUCLEOTIDE SEQUENCE [LARGE SCALE GENOMIC DNA]</scope>
    <source>
        <strain evidence="2">5</strain>
    </source>
</reference>
<name>F9YTM7_CAPCC</name>
<dbReference type="HOGENOM" id="CLU_3213890_0_0_10"/>
<evidence type="ECO:0000313" key="2">
    <source>
        <dbReference type="Proteomes" id="UP000008895"/>
    </source>
</evidence>
<proteinExistence type="predicted"/>
<dbReference type="EMBL" id="CP002113">
    <property type="protein sequence ID" value="AEK24072.1"/>
    <property type="molecule type" value="Genomic_DNA"/>
</dbReference>
<evidence type="ECO:0000313" key="1">
    <source>
        <dbReference type="EMBL" id="AEK24072.1"/>
    </source>
</evidence>
<protein>
    <submittedName>
        <fullName evidence="1">Uncharacterized protein</fullName>
    </submittedName>
</protein>
<organism evidence="1 2">
    <name type="scientific">Capnocytophaga canimorsus (strain 5)</name>
    <dbReference type="NCBI Taxonomy" id="860228"/>
    <lineage>
        <taxon>Bacteria</taxon>
        <taxon>Pseudomonadati</taxon>
        <taxon>Bacteroidota</taxon>
        <taxon>Flavobacteriia</taxon>
        <taxon>Flavobacteriales</taxon>
        <taxon>Flavobacteriaceae</taxon>
        <taxon>Capnocytophaga</taxon>
    </lineage>
</organism>
<sequence>MINKIIKINMLRFYFCILLLFLALFVLEKIFLKIKKYRIIFCLI</sequence>
<dbReference type="Proteomes" id="UP000008895">
    <property type="component" value="Chromosome"/>
</dbReference>